<gene>
    <name evidence="2" type="ORF">E1283_14075</name>
</gene>
<dbReference type="RefSeq" id="WP_132818360.1">
    <property type="nucleotide sequence ID" value="NZ_SMKI01000127.1"/>
</dbReference>
<dbReference type="Pfam" id="PF13560">
    <property type="entry name" value="HTH_31"/>
    <property type="match status" value="1"/>
</dbReference>
<dbReference type="Proteomes" id="UP000295345">
    <property type="component" value="Unassembled WGS sequence"/>
</dbReference>
<organism evidence="2 3">
    <name type="scientific">Streptomyces hainanensis</name>
    <dbReference type="NCBI Taxonomy" id="402648"/>
    <lineage>
        <taxon>Bacteria</taxon>
        <taxon>Bacillati</taxon>
        <taxon>Actinomycetota</taxon>
        <taxon>Actinomycetes</taxon>
        <taxon>Kitasatosporales</taxon>
        <taxon>Streptomycetaceae</taxon>
        <taxon>Streptomyces</taxon>
    </lineage>
</organism>
<proteinExistence type="predicted"/>
<feature type="domain" description="HTH cro/C1-type" evidence="1">
    <location>
        <begin position="19"/>
        <end position="74"/>
    </location>
</feature>
<dbReference type="EMBL" id="SMKI01000127">
    <property type="protein sequence ID" value="TDC74915.1"/>
    <property type="molecule type" value="Genomic_DNA"/>
</dbReference>
<comment type="caution">
    <text evidence="2">The sequence shown here is derived from an EMBL/GenBank/DDBJ whole genome shotgun (WGS) entry which is preliminary data.</text>
</comment>
<dbReference type="InterPro" id="IPR043917">
    <property type="entry name" value="DUF5753"/>
</dbReference>
<dbReference type="GO" id="GO:0003677">
    <property type="term" value="F:DNA binding"/>
    <property type="evidence" value="ECO:0007669"/>
    <property type="project" value="InterPro"/>
</dbReference>
<protein>
    <submittedName>
        <fullName evidence="2">XRE family transcriptional regulator</fullName>
    </submittedName>
</protein>
<dbReference type="InterPro" id="IPR010982">
    <property type="entry name" value="Lambda_DNA-bd_dom_sf"/>
</dbReference>
<evidence type="ECO:0000313" key="3">
    <source>
        <dbReference type="Proteomes" id="UP000295345"/>
    </source>
</evidence>
<dbReference type="OrthoDB" id="5177725at2"/>
<reference evidence="2 3" key="1">
    <citation type="submission" date="2019-03" db="EMBL/GenBank/DDBJ databases">
        <title>Draft genome sequences of novel Actinobacteria.</title>
        <authorList>
            <person name="Sahin N."/>
            <person name="Ay H."/>
            <person name="Saygin H."/>
        </authorList>
    </citation>
    <scope>NUCLEOTIDE SEQUENCE [LARGE SCALE GENOMIC DNA]</scope>
    <source>
        <strain evidence="2 3">DSM 41900</strain>
    </source>
</reference>
<accession>A0A4V2Y332</accession>
<keyword evidence="3" id="KW-1185">Reference proteome</keyword>
<dbReference type="SMART" id="SM00530">
    <property type="entry name" value="HTH_XRE"/>
    <property type="match status" value="1"/>
</dbReference>
<dbReference type="CDD" id="cd00093">
    <property type="entry name" value="HTH_XRE"/>
    <property type="match status" value="1"/>
</dbReference>
<dbReference type="InterPro" id="IPR001387">
    <property type="entry name" value="Cro/C1-type_HTH"/>
</dbReference>
<evidence type="ECO:0000259" key="1">
    <source>
        <dbReference type="PROSITE" id="PS50943"/>
    </source>
</evidence>
<evidence type="ECO:0000313" key="2">
    <source>
        <dbReference type="EMBL" id="TDC74915.1"/>
    </source>
</evidence>
<sequence>MVSQPSNPTVHRRQLGAELRRLRKAAGLGIEQVAAELGCSQTRVSRIETGKGRATARPSDVTKLCELYRVTDQQQIDILLQMLGNSQKRGWWAPYNDVLPSGLEVYVGLESSARTERAWEPLLVHGLLQTPDYARTVLRSGAIHRPSDIDALVHVRLERQKLITRAESPLDLWAILDEAVVRRPLGGADIMRAQLQHLTEMSALPNVIVQVIPNQKGAHPGLWGAFSLLEFEEDEPVVYVDSPGGNLYLEKRADVRRFASIFDLLRATALDPDESVALIRHAAEDMR</sequence>
<dbReference type="Pfam" id="PF19054">
    <property type="entry name" value="DUF5753"/>
    <property type="match status" value="1"/>
</dbReference>
<dbReference type="AlphaFoldDB" id="A0A4V2Y332"/>
<dbReference type="SUPFAM" id="SSF47413">
    <property type="entry name" value="lambda repressor-like DNA-binding domains"/>
    <property type="match status" value="1"/>
</dbReference>
<dbReference type="PROSITE" id="PS50943">
    <property type="entry name" value="HTH_CROC1"/>
    <property type="match status" value="1"/>
</dbReference>
<name>A0A4V2Y332_9ACTN</name>
<dbReference type="Gene3D" id="1.10.260.40">
    <property type="entry name" value="lambda repressor-like DNA-binding domains"/>
    <property type="match status" value="1"/>
</dbReference>